<gene>
    <name evidence="1" type="ORF">ACFOHJ_24810</name>
</gene>
<accession>A0ABV7KK91</accession>
<feature type="non-terminal residue" evidence="1">
    <location>
        <position position="71"/>
    </location>
</feature>
<name>A0ABV7KK91_9HYPH</name>
<evidence type="ECO:0000313" key="2">
    <source>
        <dbReference type="Proteomes" id="UP001595583"/>
    </source>
</evidence>
<evidence type="ECO:0008006" key="3">
    <source>
        <dbReference type="Google" id="ProtNLM"/>
    </source>
</evidence>
<sequence length="71" mass="7634">MFGLLDWLKIGAGAALGALVASGPAYLYGAHVGRQQAAVARLEADVDAYVKREGIDHEVDGMDRYRICLDL</sequence>
<keyword evidence="2" id="KW-1185">Reference proteome</keyword>
<proteinExistence type="predicted"/>
<protein>
    <recommendedName>
        <fullName evidence="3">YtxH domain-containing protein</fullName>
    </recommendedName>
</protein>
<reference evidence="2" key="1">
    <citation type="journal article" date="2019" name="Int. J. Syst. Evol. Microbiol.">
        <title>The Global Catalogue of Microorganisms (GCM) 10K type strain sequencing project: providing services to taxonomists for standard genome sequencing and annotation.</title>
        <authorList>
            <consortium name="The Broad Institute Genomics Platform"/>
            <consortium name="The Broad Institute Genome Sequencing Center for Infectious Disease"/>
            <person name="Wu L."/>
            <person name="Ma J."/>
        </authorList>
    </citation>
    <scope>NUCLEOTIDE SEQUENCE [LARGE SCALE GENOMIC DNA]</scope>
    <source>
        <strain evidence="2">KCTC 52165</strain>
    </source>
</reference>
<dbReference type="EMBL" id="JBHRTK010000040">
    <property type="protein sequence ID" value="MFC3209451.1"/>
    <property type="molecule type" value="Genomic_DNA"/>
</dbReference>
<comment type="caution">
    <text evidence="1">The sequence shown here is derived from an EMBL/GenBank/DDBJ whole genome shotgun (WGS) entry which is preliminary data.</text>
</comment>
<dbReference type="RefSeq" id="WP_378225832.1">
    <property type="nucleotide sequence ID" value="NZ_JBHRTK010000040.1"/>
</dbReference>
<organism evidence="1 2">
    <name type="scientific">Aquamicrobium soli</name>
    <dbReference type="NCBI Taxonomy" id="1811518"/>
    <lineage>
        <taxon>Bacteria</taxon>
        <taxon>Pseudomonadati</taxon>
        <taxon>Pseudomonadota</taxon>
        <taxon>Alphaproteobacteria</taxon>
        <taxon>Hyphomicrobiales</taxon>
        <taxon>Phyllobacteriaceae</taxon>
        <taxon>Aquamicrobium</taxon>
    </lineage>
</organism>
<evidence type="ECO:0000313" key="1">
    <source>
        <dbReference type="EMBL" id="MFC3209451.1"/>
    </source>
</evidence>
<dbReference type="Proteomes" id="UP001595583">
    <property type="component" value="Unassembled WGS sequence"/>
</dbReference>